<dbReference type="InterPro" id="IPR016964">
    <property type="entry name" value="Sigma2_recept"/>
</dbReference>
<accession>A0A9P5NZJ7</accession>
<evidence type="ECO:0000256" key="7">
    <source>
        <dbReference type="PROSITE-ProRule" id="PRU01087"/>
    </source>
</evidence>
<proteinExistence type="inferred from homology"/>
<evidence type="ECO:0000256" key="3">
    <source>
        <dbReference type="ARBA" id="ARBA00022692"/>
    </source>
</evidence>
<name>A0A9P5NZJ7_GYMJU</name>
<dbReference type="PANTHER" id="PTHR31204:SF1">
    <property type="entry name" value="SIGMA INTRACELLULAR RECEPTOR 2"/>
    <property type="match status" value="1"/>
</dbReference>
<dbReference type="AlphaFoldDB" id="A0A9P5NZJ7"/>
<protein>
    <recommendedName>
        <fullName evidence="9">EXPERA domain-containing protein</fullName>
    </recommendedName>
</protein>
<reference evidence="10" key="1">
    <citation type="submission" date="2020-11" db="EMBL/GenBank/DDBJ databases">
        <authorList>
            <consortium name="DOE Joint Genome Institute"/>
            <person name="Ahrendt S."/>
            <person name="Riley R."/>
            <person name="Andreopoulos W."/>
            <person name="LaButti K."/>
            <person name="Pangilinan J."/>
            <person name="Ruiz-duenas F.J."/>
            <person name="Barrasa J.M."/>
            <person name="Sanchez-Garcia M."/>
            <person name="Camarero S."/>
            <person name="Miyauchi S."/>
            <person name="Serrano A."/>
            <person name="Linde D."/>
            <person name="Babiker R."/>
            <person name="Drula E."/>
            <person name="Ayuso-Fernandez I."/>
            <person name="Pacheco R."/>
            <person name="Padilla G."/>
            <person name="Ferreira P."/>
            <person name="Barriuso J."/>
            <person name="Kellner H."/>
            <person name="Castanera R."/>
            <person name="Alfaro M."/>
            <person name="Ramirez L."/>
            <person name="Pisabarro A.G."/>
            <person name="Kuo A."/>
            <person name="Tritt A."/>
            <person name="Lipzen A."/>
            <person name="He G."/>
            <person name="Yan M."/>
            <person name="Ng V."/>
            <person name="Cullen D."/>
            <person name="Martin F."/>
            <person name="Rosso M.-N."/>
            <person name="Henrissat B."/>
            <person name="Hibbett D."/>
            <person name="Martinez A.T."/>
            <person name="Grigoriev I.V."/>
        </authorList>
    </citation>
    <scope>NUCLEOTIDE SEQUENCE</scope>
    <source>
        <strain evidence="10">AH 44721</strain>
    </source>
</reference>
<keyword evidence="4" id="KW-0256">Endoplasmic reticulum</keyword>
<feature type="domain" description="EXPERA" evidence="9">
    <location>
        <begin position="25"/>
        <end position="182"/>
    </location>
</feature>
<dbReference type="EMBL" id="JADNYJ010000009">
    <property type="protein sequence ID" value="KAF8909288.1"/>
    <property type="molecule type" value="Genomic_DNA"/>
</dbReference>
<dbReference type="Proteomes" id="UP000724874">
    <property type="component" value="Unassembled WGS sequence"/>
</dbReference>
<evidence type="ECO:0000256" key="6">
    <source>
        <dbReference type="ARBA" id="ARBA00023136"/>
    </source>
</evidence>
<dbReference type="GO" id="GO:0005789">
    <property type="term" value="C:endoplasmic reticulum membrane"/>
    <property type="evidence" value="ECO:0007669"/>
    <property type="project" value="UniProtKB-SubCell"/>
</dbReference>
<evidence type="ECO:0000313" key="10">
    <source>
        <dbReference type="EMBL" id="KAF8909288.1"/>
    </source>
</evidence>
<dbReference type="OrthoDB" id="433124at2759"/>
<keyword evidence="3 7" id="KW-0812">Transmembrane</keyword>
<evidence type="ECO:0000256" key="8">
    <source>
        <dbReference type="SAM" id="Phobius"/>
    </source>
</evidence>
<comment type="caution">
    <text evidence="10">The sequence shown here is derived from an EMBL/GenBank/DDBJ whole genome shotgun (WGS) entry which is preliminary data.</text>
</comment>
<dbReference type="InterPro" id="IPR051987">
    <property type="entry name" value="Sigma-2_receptor-like"/>
</dbReference>
<feature type="transmembrane region" description="Helical" evidence="8">
    <location>
        <begin position="93"/>
        <end position="113"/>
    </location>
</feature>
<evidence type="ECO:0000256" key="2">
    <source>
        <dbReference type="ARBA" id="ARBA00009096"/>
    </source>
</evidence>
<evidence type="ECO:0000256" key="1">
    <source>
        <dbReference type="ARBA" id="ARBA00004477"/>
    </source>
</evidence>
<evidence type="ECO:0000313" key="11">
    <source>
        <dbReference type="Proteomes" id="UP000724874"/>
    </source>
</evidence>
<evidence type="ECO:0000256" key="5">
    <source>
        <dbReference type="ARBA" id="ARBA00022989"/>
    </source>
</evidence>
<sequence>MLVANEKQLALYNHYARLPLTARPLDFLYFLFFAIHLPATVMVDLQYFYSPQFVPRFMRALLDMHIEMSRDPLVGGVDGAFGDSSHLTWFKTFLALEAIFQVPVFLLGLRALYRGSRSIYPLLMIYGASSATTTLACITTVLQTPGATSTTIVQGIASVTAQQRLVLLSSYVPFFLVPFIMAVDITLRVSKLVQKAIKQEDEEKWK</sequence>
<dbReference type="Pfam" id="PF05241">
    <property type="entry name" value="EBP"/>
    <property type="match status" value="1"/>
</dbReference>
<gene>
    <name evidence="10" type="ORF">CPB84DRAFT_1843085</name>
</gene>
<feature type="transmembrane region" description="Helical" evidence="8">
    <location>
        <begin position="125"/>
        <end position="145"/>
    </location>
</feature>
<dbReference type="PIRSF" id="PIRSF031032">
    <property type="entry name" value="TMP_97_prd"/>
    <property type="match status" value="1"/>
</dbReference>
<dbReference type="PANTHER" id="PTHR31204">
    <property type="entry name" value="SIGMA INTRACELLULAR RECEPTOR 2"/>
    <property type="match status" value="1"/>
</dbReference>
<comment type="similarity">
    <text evidence="2">Belongs to the TMEM97/sigma-2 receptor family.</text>
</comment>
<keyword evidence="11" id="KW-1185">Reference proteome</keyword>
<comment type="subcellular location">
    <subcellularLocation>
        <location evidence="1">Endoplasmic reticulum membrane</location>
        <topology evidence="1">Multi-pass membrane protein</topology>
    </subcellularLocation>
</comment>
<keyword evidence="6 7" id="KW-0472">Membrane</keyword>
<organism evidence="10 11">
    <name type="scientific">Gymnopilus junonius</name>
    <name type="common">Spectacular rustgill mushroom</name>
    <name type="synonym">Gymnopilus spectabilis subsp. junonius</name>
    <dbReference type="NCBI Taxonomy" id="109634"/>
    <lineage>
        <taxon>Eukaryota</taxon>
        <taxon>Fungi</taxon>
        <taxon>Dikarya</taxon>
        <taxon>Basidiomycota</taxon>
        <taxon>Agaricomycotina</taxon>
        <taxon>Agaricomycetes</taxon>
        <taxon>Agaricomycetidae</taxon>
        <taxon>Agaricales</taxon>
        <taxon>Agaricineae</taxon>
        <taxon>Hymenogastraceae</taxon>
        <taxon>Gymnopilus</taxon>
    </lineage>
</organism>
<evidence type="ECO:0000256" key="4">
    <source>
        <dbReference type="ARBA" id="ARBA00022824"/>
    </source>
</evidence>
<evidence type="ECO:0000259" key="9">
    <source>
        <dbReference type="PROSITE" id="PS51751"/>
    </source>
</evidence>
<dbReference type="InterPro" id="IPR033118">
    <property type="entry name" value="EXPERA"/>
</dbReference>
<keyword evidence="5 7" id="KW-1133">Transmembrane helix</keyword>
<feature type="transmembrane region" description="Helical" evidence="8">
    <location>
        <begin position="27"/>
        <end position="49"/>
    </location>
</feature>
<dbReference type="PROSITE" id="PS51751">
    <property type="entry name" value="EXPERA"/>
    <property type="match status" value="1"/>
</dbReference>
<feature type="transmembrane region" description="Helical" evidence="8">
    <location>
        <begin position="165"/>
        <end position="187"/>
    </location>
</feature>